<dbReference type="EMBL" id="JANHOG010001133">
    <property type="protein sequence ID" value="KAJ3543260.1"/>
    <property type="molecule type" value="Genomic_DNA"/>
</dbReference>
<gene>
    <name evidence="1" type="ORF">NM688_g5880</name>
</gene>
<keyword evidence="2" id="KW-1185">Reference proteome</keyword>
<evidence type="ECO:0000313" key="2">
    <source>
        <dbReference type="Proteomes" id="UP001148662"/>
    </source>
</evidence>
<accession>A0ACC1SN83</accession>
<name>A0ACC1SN83_9APHY</name>
<dbReference type="Proteomes" id="UP001148662">
    <property type="component" value="Unassembled WGS sequence"/>
</dbReference>
<comment type="caution">
    <text evidence="1">The sequence shown here is derived from an EMBL/GenBank/DDBJ whole genome shotgun (WGS) entry which is preliminary data.</text>
</comment>
<protein>
    <submittedName>
        <fullName evidence="1">Uncharacterized protein</fullName>
    </submittedName>
</protein>
<organism evidence="1 2">
    <name type="scientific">Phlebia brevispora</name>
    <dbReference type="NCBI Taxonomy" id="194682"/>
    <lineage>
        <taxon>Eukaryota</taxon>
        <taxon>Fungi</taxon>
        <taxon>Dikarya</taxon>
        <taxon>Basidiomycota</taxon>
        <taxon>Agaricomycotina</taxon>
        <taxon>Agaricomycetes</taxon>
        <taxon>Polyporales</taxon>
        <taxon>Meruliaceae</taxon>
        <taxon>Phlebia</taxon>
    </lineage>
</organism>
<reference evidence="1" key="1">
    <citation type="submission" date="2022-07" db="EMBL/GenBank/DDBJ databases">
        <title>Genome Sequence of Phlebia brevispora.</title>
        <authorList>
            <person name="Buettner E."/>
        </authorList>
    </citation>
    <scope>NUCLEOTIDE SEQUENCE</scope>
    <source>
        <strain evidence="1">MPL23</strain>
    </source>
</reference>
<sequence>MTVLQLFIDLARDGIPDACHTFTQYGHESAEGVPFQFKNPRLIARGNSCVYKGRLCREGFKSRRMVCKIVSRSAKAVDRLKDEAQLYVNELKILQGVHVPSFFGLFMGQVDGCIAACLLFEDGGVPLDYDLGMYPEEFRVSVMSSLMCIHKCGVVHGDFDVSNIVVDDAKNPKRHMIIDFDHASRHQCERIGEVCVFELGPPAFDEFKCGELWWVGQELEIWTPSDMMCQGISVPLSIISGPQDIVNYVKKQHWSSPDPQRRLDLATNVIIKFVNRYGHRIDYMMGRKVRVLEPALATSVADFLKAKADA</sequence>
<evidence type="ECO:0000313" key="1">
    <source>
        <dbReference type="EMBL" id="KAJ3543260.1"/>
    </source>
</evidence>
<proteinExistence type="predicted"/>